<feature type="domain" description="ATP-grasp" evidence="6">
    <location>
        <begin position="105"/>
        <end position="296"/>
    </location>
</feature>
<evidence type="ECO:0000256" key="1">
    <source>
        <dbReference type="ARBA" id="ARBA00022598"/>
    </source>
</evidence>
<dbReference type="NCBIfam" id="TIGR01161">
    <property type="entry name" value="purK"/>
    <property type="match status" value="1"/>
</dbReference>
<dbReference type="HAMAP" id="MF_01928">
    <property type="entry name" value="PurK"/>
    <property type="match status" value="1"/>
</dbReference>
<dbReference type="InterPro" id="IPR011761">
    <property type="entry name" value="ATP-grasp"/>
</dbReference>
<gene>
    <name evidence="7" type="ORF">UFOPK1537_00020</name>
</gene>
<name>A0A6J6C6A0_9ZZZZ</name>
<reference evidence="7" key="1">
    <citation type="submission" date="2020-05" db="EMBL/GenBank/DDBJ databases">
        <authorList>
            <person name="Chiriac C."/>
            <person name="Salcher M."/>
            <person name="Ghai R."/>
            <person name="Kavagutti S V."/>
        </authorList>
    </citation>
    <scope>NUCLEOTIDE SEQUENCE</scope>
</reference>
<dbReference type="NCBIfam" id="NF004680">
    <property type="entry name" value="PRK06019.1-6"/>
    <property type="match status" value="1"/>
</dbReference>
<dbReference type="InterPro" id="IPR005875">
    <property type="entry name" value="PurK"/>
</dbReference>
<dbReference type="InterPro" id="IPR003135">
    <property type="entry name" value="ATP-grasp_carboxylate-amine"/>
</dbReference>
<dbReference type="Gene3D" id="3.40.50.20">
    <property type="match status" value="1"/>
</dbReference>
<dbReference type="InterPro" id="IPR013815">
    <property type="entry name" value="ATP_grasp_subdomain_1"/>
</dbReference>
<dbReference type="PROSITE" id="PS50975">
    <property type="entry name" value="ATP_GRASP"/>
    <property type="match status" value="1"/>
</dbReference>
<dbReference type="Pfam" id="PF22660">
    <property type="entry name" value="RS_preATP-grasp-like"/>
    <property type="match status" value="1"/>
</dbReference>
<dbReference type="GO" id="GO:0016874">
    <property type="term" value="F:ligase activity"/>
    <property type="evidence" value="ECO:0007669"/>
    <property type="project" value="UniProtKB-KW"/>
</dbReference>
<evidence type="ECO:0000259" key="6">
    <source>
        <dbReference type="PROSITE" id="PS50975"/>
    </source>
</evidence>
<dbReference type="InterPro" id="IPR040686">
    <property type="entry name" value="PurK_C"/>
</dbReference>
<dbReference type="NCBIfam" id="NF004679">
    <property type="entry name" value="PRK06019.1-5"/>
    <property type="match status" value="1"/>
</dbReference>
<dbReference type="GO" id="GO:0006189">
    <property type="term" value="P:'de novo' IMP biosynthetic process"/>
    <property type="evidence" value="ECO:0007669"/>
    <property type="project" value="InterPro"/>
</dbReference>
<evidence type="ECO:0000256" key="5">
    <source>
        <dbReference type="ARBA" id="ARBA00025704"/>
    </source>
</evidence>
<dbReference type="InterPro" id="IPR011054">
    <property type="entry name" value="Rudment_hybrid_motif"/>
</dbReference>
<comment type="pathway">
    <text evidence="5">Purine metabolism.</text>
</comment>
<organism evidence="7">
    <name type="scientific">freshwater metagenome</name>
    <dbReference type="NCBI Taxonomy" id="449393"/>
    <lineage>
        <taxon>unclassified sequences</taxon>
        <taxon>metagenomes</taxon>
        <taxon>ecological metagenomes</taxon>
    </lineage>
</organism>
<dbReference type="PANTHER" id="PTHR11609:SF5">
    <property type="entry name" value="PHOSPHORIBOSYLAMINOIMIDAZOLE CARBOXYLASE"/>
    <property type="match status" value="1"/>
</dbReference>
<protein>
    <submittedName>
        <fullName evidence="7">Unannotated protein</fullName>
    </submittedName>
</protein>
<dbReference type="GO" id="GO:0004638">
    <property type="term" value="F:phosphoribosylaminoimidazole carboxylase activity"/>
    <property type="evidence" value="ECO:0007669"/>
    <property type="project" value="InterPro"/>
</dbReference>
<dbReference type="GO" id="GO:0046872">
    <property type="term" value="F:metal ion binding"/>
    <property type="evidence" value="ECO:0007669"/>
    <property type="project" value="InterPro"/>
</dbReference>
<keyword evidence="2" id="KW-0547">Nucleotide-binding</keyword>
<dbReference type="InterPro" id="IPR016185">
    <property type="entry name" value="PreATP-grasp_dom_sf"/>
</dbReference>
<keyword evidence="4" id="KW-0067">ATP-binding</keyword>
<dbReference type="SUPFAM" id="SSF56059">
    <property type="entry name" value="Glutathione synthetase ATP-binding domain-like"/>
    <property type="match status" value="1"/>
</dbReference>
<dbReference type="SUPFAM" id="SSF52440">
    <property type="entry name" value="PreATP-grasp domain"/>
    <property type="match status" value="1"/>
</dbReference>
<accession>A0A6J6C6A0</accession>
<dbReference type="GO" id="GO:0005829">
    <property type="term" value="C:cytosol"/>
    <property type="evidence" value="ECO:0007669"/>
    <property type="project" value="TreeGrafter"/>
</dbReference>
<dbReference type="EMBL" id="CAEZSX010000002">
    <property type="protein sequence ID" value="CAB4546726.1"/>
    <property type="molecule type" value="Genomic_DNA"/>
</dbReference>
<dbReference type="Pfam" id="PF17769">
    <property type="entry name" value="PurK_C"/>
    <property type="match status" value="1"/>
</dbReference>
<dbReference type="Pfam" id="PF02222">
    <property type="entry name" value="ATP-grasp"/>
    <property type="match status" value="1"/>
</dbReference>
<evidence type="ECO:0000256" key="3">
    <source>
        <dbReference type="ARBA" id="ARBA00022755"/>
    </source>
</evidence>
<sequence>MTHYRVGVIGGGQLARMMIPPASNLGIELKVLAEQENSSAKQATTAVGDFTDIATVLDFASSVDVITFDHEHVPIAVLEQLEEQGISVQPPSKALVHAQNKLVMRKALDKMGAPNPIWSAVSTGSELDKFISEHGPEVIVKTPIGGYDGKGVRVVSSSEQVSDWLSEQMLLSLGGQLLVEQKVPFKRELAQLSARNQSGEFVSWPVVETRQKNGVCSEVLSPAPNITTEFSDRAVKIARLISESLGVTGTLAVEMFETASGELLVNELAMRPHNSGHFTIEGSATSQFEQHLRAVLNLPLGKTDPLKPIAVMANVLGVSDSKDFMDNYNQVMTEFPQAKIHSYGKSPRMGRKLGHVTVVGTDLESCLEQAQAARDQLNK</sequence>
<dbReference type="Gene3D" id="3.30.1490.20">
    <property type="entry name" value="ATP-grasp fold, A domain"/>
    <property type="match status" value="1"/>
</dbReference>
<keyword evidence="1" id="KW-0436">Ligase</keyword>
<dbReference type="InterPro" id="IPR054350">
    <property type="entry name" value="PurT/PurK_preATP-grasp"/>
</dbReference>
<dbReference type="Gene3D" id="3.30.470.20">
    <property type="entry name" value="ATP-grasp fold, B domain"/>
    <property type="match status" value="1"/>
</dbReference>
<evidence type="ECO:0000313" key="7">
    <source>
        <dbReference type="EMBL" id="CAB4546726.1"/>
    </source>
</evidence>
<proteinExistence type="inferred from homology"/>
<dbReference type="SUPFAM" id="SSF51246">
    <property type="entry name" value="Rudiment single hybrid motif"/>
    <property type="match status" value="1"/>
</dbReference>
<dbReference type="PANTHER" id="PTHR11609">
    <property type="entry name" value="PURINE BIOSYNTHESIS PROTEIN 6/7, PUR6/7"/>
    <property type="match status" value="1"/>
</dbReference>
<dbReference type="GO" id="GO:0005524">
    <property type="term" value="F:ATP binding"/>
    <property type="evidence" value="ECO:0007669"/>
    <property type="project" value="UniProtKB-KW"/>
</dbReference>
<dbReference type="AlphaFoldDB" id="A0A6J6C6A0"/>
<evidence type="ECO:0000256" key="4">
    <source>
        <dbReference type="ARBA" id="ARBA00022840"/>
    </source>
</evidence>
<dbReference type="FunFam" id="3.30.470.20:FF:000029">
    <property type="entry name" value="N5-carboxyaminoimidazole ribonucleotide synthase"/>
    <property type="match status" value="1"/>
</dbReference>
<evidence type="ECO:0000256" key="2">
    <source>
        <dbReference type="ARBA" id="ARBA00022741"/>
    </source>
</evidence>
<keyword evidence="3" id="KW-0658">Purine biosynthesis</keyword>